<accession>A0ABU6YFK4</accession>
<organism evidence="1 2">
    <name type="scientific">Stylosanthes scabra</name>
    <dbReference type="NCBI Taxonomy" id="79078"/>
    <lineage>
        <taxon>Eukaryota</taxon>
        <taxon>Viridiplantae</taxon>
        <taxon>Streptophyta</taxon>
        <taxon>Embryophyta</taxon>
        <taxon>Tracheophyta</taxon>
        <taxon>Spermatophyta</taxon>
        <taxon>Magnoliopsida</taxon>
        <taxon>eudicotyledons</taxon>
        <taxon>Gunneridae</taxon>
        <taxon>Pentapetalae</taxon>
        <taxon>rosids</taxon>
        <taxon>fabids</taxon>
        <taxon>Fabales</taxon>
        <taxon>Fabaceae</taxon>
        <taxon>Papilionoideae</taxon>
        <taxon>50 kb inversion clade</taxon>
        <taxon>dalbergioids sensu lato</taxon>
        <taxon>Dalbergieae</taxon>
        <taxon>Pterocarpus clade</taxon>
        <taxon>Stylosanthes</taxon>
    </lineage>
</organism>
<keyword evidence="2" id="KW-1185">Reference proteome</keyword>
<gene>
    <name evidence="1" type="ORF">PIB30_042062</name>
</gene>
<protein>
    <submittedName>
        <fullName evidence="1">Uncharacterized protein</fullName>
    </submittedName>
</protein>
<name>A0ABU6YFK4_9FABA</name>
<sequence>MARPHHPLLNDEVYVEGMGARWTWRGLQIEFTACHGAPAPCPSRARALDVNFVIKQRVAQPRHLGRTAARLTQIFIWTIIHLCEALDVSFPMALEPSRSDLCSLSYDEISDRRSGLTALGEFCELIFGCEFVIESRRTGRSLQHESCRY</sequence>
<reference evidence="1 2" key="1">
    <citation type="journal article" date="2023" name="Plants (Basel)">
        <title>Bridging the Gap: Combining Genomics and Transcriptomics Approaches to Understand Stylosanthes scabra, an Orphan Legume from the Brazilian Caatinga.</title>
        <authorList>
            <person name="Ferreira-Neto J.R.C."/>
            <person name="da Silva M.D."/>
            <person name="Binneck E."/>
            <person name="de Melo N.F."/>
            <person name="da Silva R.H."/>
            <person name="de Melo A.L.T.M."/>
            <person name="Pandolfi V."/>
            <person name="Bustamante F.O."/>
            <person name="Brasileiro-Vidal A.C."/>
            <person name="Benko-Iseppon A.M."/>
        </authorList>
    </citation>
    <scope>NUCLEOTIDE SEQUENCE [LARGE SCALE GENOMIC DNA]</scope>
    <source>
        <tissue evidence="1">Leaves</tissue>
    </source>
</reference>
<evidence type="ECO:0000313" key="2">
    <source>
        <dbReference type="Proteomes" id="UP001341840"/>
    </source>
</evidence>
<dbReference type="Proteomes" id="UP001341840">
    <property type="component" value="Unassembled WGS sequence"/>
</dbReference>
<comment type="caution">
    <text evidence="1">The sequence shown here is derived from an EMBL/GenBank/DDBJ whole genome shotgun (WGS) entry which is preliminary data.</text>
</comment>
<dbReference type="EMBL" id="JASCZI010241892">
    <property type="protein sequence ID" value="MED6208115.1"/>
    <property type="molecule type" value="Genomic_DNA"/>
</dbReference>
<proteinExistence type="predicted"/>
<evidence type="ECO:0000313" key="1">
    <source>
        <dbReference type="EMBL" id="MED6208115.1"/>
    </source>
</evidence>